<dbReference type="EMBL" id="DYWT01000244">
    <property type="protein sequence ID" value="HJF33150.1"/>
    <property type="molecule type" value="Genomic_DNA"/>
</dbReference>
<dbReference type="GO" id="GO:0016301">
    <property type="term" value="F:kinase activity"/>
    <property type="evidence" value="ECO:0007669"/>
    <property type="project" value="InterPro"/>
</dbReference>
<name>A0A921G0Y1_SPOPS</name>
<dbReference type="NCBIfam" id="TIGR01550">
    <property type="entry name" value="DOC_P1"/>
    <property type="match status" value="1"/>
</dbReference>
<feature type="domain" description="Fido" evidence="1">
    <location>
        <begin position="5"/>
        <end position="125"/>
    </location>
</feature>
<accession>A0A921G0Y1</accession>
<dbReference type="InterPro" id="IPR003812">
    <property type="entry name" value="Fido"/>
</dbReference>
<dbReference type="AlphaFoldDB" id="A0A921G0Y1"/>
<protein>
    <submittedName>
        <fullName evidence="2">Type II toxin-antitoxin system death-on-curing family toxin</fullName>
    </submittedName>
</protein>
<comment type="caution">
    <text evidence="2">The sequence shown here is derived from an EMBL/GenBank/DDBJ whole genome shotgun (WGS) entry which is preliminary data.</text>
</comment>
<gene>
    <name evidence="2" type="ORF">K8V56_15425</name>
</gene>
<dbReference type="Proteomes" id="UP000698173">
    <property type="component" value="Unassembled WGS sequence"/>
</dbReference>
<evidence type="ECO:0000313" key="2">
    <source>
        <dbReference type="EMBL" id="HJF33150.1"/>
    </source>
</evidence>
<proteinExistence type="predicted"/>
<dbReference type="PANTHER" id="PTHR39426">
    <property type="entry name" value="HOMOLOGY TO DEATH-ON-CURING PROTEIN OF PHAGE P1"/>
    <property type="match status" value="1"/>
</dbReference>
<evidence type="ECO:0000259" key="1">
    <source>
        <dbReference type="PROSITE" id="PS51459"/>
    </source>
</evidence>
<reference evidence="2" key="1">
    <citation type="journal article" date="2021" name="PeerJ">
        <title>Extensive microbial diversity within the chicken gut microbiome revealed by metagenomics and culture.</title>
        <authorList>
            <person name="Gilroy R."/>
            <person name="Ravi A."/>
            <person name="Getino M."/>
            <person name="Pursley I."/>
            <person name="Horton D.L."/>
            <person name="Alikhan N.F."/>
            <person name="Baker D."/>
            <person name="Gharbi K."/>
            <person name="Hall N."/>
            <person name="Watson M."/>
            <person name="Adriaenssens E.M."/>
            <person name="Foster-Nyarko E."/>
            <person name="Jarju S."/>
            <person name="Secka A."/>
            <person name="Antonio M."/>
            <person name="Oren A."/>
            <person name="Chaudhuri R.R."/>
            <person name="La Ragione R."/>
            <person name="Hildebrand F."/>
            <person name="Pallen M.J."/>
        </authorList>
    </citation>
    <scope>NUCLEOTIDE SEQUENCE</scope>
    <source>
        <strain evidence="2">CHK171-7178</strain>
    </source>
</reference>
<dbReference type="Gene3D" id="1.20.120.1870">
    <property type="entry name" value="Fic/DOC protein, Fido domain"/>
    <property type="match status" value="1"/>
</dbReference>
<dbReference type="InterPro" id="IPR006440">
    <property type="entry name" value="Doc"/>
</dbReference>
<sequence>MIRYVTAQEVIALNYFLTERYSPMQIKGIKEPVLLDTAVNRPMQDTNGKEPYPDIISKAAALFESIIQNQCFHNANKRTAFVAVRQFLSYNGYDLIVGQQDVVNFVVETAGSNYTFDEVVSFIRNNSSPKKH</sequence>
<dbReference type="Pfam" id="PF02661">
    <property type="entry name" value="Fic"/>
    <property type="match status" value="1"/>
</dbReference>
<dbReference type="PROSITE" id="PS51459">
    <property type="entry name" value="FIDO"/>
    <property type="match status" value="1"/>
</dbReference>
<dbReference type="InterPro" id="IPR053737">
    <property type="entry name" value="Type_II_TA_Toxin"/>
</dbReference>
<dbReference type="PANTHER" id="PTHR39426:SF1">
    <property type="entry name" value="HOMOLOGY TO DEATH-ON-CURING PROTEIN OF PHAGE P1"/>
    <property type="match status" value="1"/>
</dbReference>
<evidence type="ECO:0000313" key="3">
    <source>
        <dbReference type="Proteomes" id="UP000698173"/>
    </source>
</evidence>
<reference evidence="2" key="2">
    <citation type="submission" date="2021-09" db="EMBL/GenBank/DDBJ databases">
        <authorList>
            <person name="Gilroy R."/>
        </authorList>
    </citation>
    <scope>NUCLEOTIDE SEQUENCE</scope>
    <source>
        <strain evidence="2">CHK171-7178</strain>
    </source>
</reference>
<organism evidence="2 3">
    <name type="scientific">Sporosarcina psychrophila</name>
    <name type="common">Bacillus psychrophilus</name>
    <dbReference type="NCBI Taxonomy" id="1476"/>
    <lineage>
        <taxon>Bacteria</taxon>
        <taxon>Bacillati</taxon>
        <taxon>Bacillota</taxon>
        <taxon>Bacilli</taxon>
        <taxon>Bacillales</taxon>
        <taxon>Caryophanaceae</taxon>
        <taxon>Sporosarcina</taxon>
    </lineage>
</organism>